<dbReference type="OrthoDB" id="8611212at2"/>
<evidence type="ECO:0000256" key="2">
    <source>
        <dbReference type="ARBA" id="ARBA00022729"/>
    </source>
</evidence>
<dbReference type="Proteomes" id="UP000183046">
    <property type="component" value="Unassembled WGS sequence"/>
</dbReference>
<evidence type="ECO:0000313" key="6">
    <source>
        <dbReference type="Proteomes" id="UP000183046"/>
    </source>
</evidence>
<organism evidence="5 6">
    <name type="scientific">Pseudomonas oryzihabitans</name>
    <dbReference type="NCBI Taxonomy" id="47885"/>
    <lineage>
        <taxon>Bacteria</taxon>
        <taxon>Pseudomonadati</taxon>
        <taxon>Pseudomonadota</taxon>
        <taxon>Gammaproteobacteria</taxon>
        <taxon>Pseudomonadales</taxon>
        <taxon>Pseudomonadaceae</taxon>
        <taxon>Pseudomonas</taxon>
    </lineage>
</organism>
<dbReference type="SUPFAM" id="SSF53850">
    <property type="entry name" value="Periplasmic binding protein-like II"/>
    <property type="match status" value="1"/>
</dbReference>
<dbReference type="RefSeq" id="WP_027602015.1">
    <property type="nucleotide sequence ID" value="NZ_CP183397.1"/>
</dbReference>
<name>A0A1G5MA73_9PSED</name>
<dbReference type="PANTHER" id="PTHR35936:SF19">
    <property type="entry name" value="AMINO-ACID-BINDING PROTEIN YXEM-RELATED"/>
    <property type="match status" value="1"/>
</dbReference>
<reference evidence="6" key="1">
    <citation type="submission" date="2016-10" db="EMBL/GenBank/DDBJ databases">
        <authorList>
            <person name="de Groot N.N."/>
        </authorList>
    </citation>
    <scope>NUCLEOTIDE SEQUENCE [LARGE SCALE GENOMIC DNA]</scope>
    <source>
        <strain evidence="6">DSM 15758</strain>
    </source>
</reference>
<dbReference type="PANTHER" id="PTHR35936">
    <property type="entry name" value="MEMBRANE-BOUND LYTIC MUREIN TRANSGLYCOSYLASE F"/>
    <property type="match status" value="1"/>
</dbReference>
<evidence type="ECO:0000256" key="1">
    <source>
        <dbReference type="ARBA" id="ARBA00010333"/>
    </source>
</evidence>
<accession>A0A1G5MA73</accession>
<dbReference type="InterPro" id="IPR001638">
    <property type="entry name" value="Solute-binding_3/MltF_N"/>
</dbReference>
<feature type="signal peptide" evidence="3">
    <location>
        <begin position="1"/>
        <end position="27"/>
    </location>
</feature>
<evidence type="ECO:0000313" key="5">
    <source>
        <dbReference type="EMBL" id="SCZ21438.1"/>
    </source>
</evidence>
<dbReference type="AlphaFoldDB" id="A0A1G5MA73"/>
<keyword evidence="2 3" id="KW-0732">Signal</keyword>
<dbReference type="Gene3D" id="3.40.190.10">
    <property type="entry name" value="Periplasmic binding protein-like II"/>
    <property type="match status" value="2"/>
</dbReference>
<dbReference type="SMART" id="SM00062">
    <property type="entry name" value="PBPb"/>
    <property type="match status" value="1"/>
</dbReference>
<evidence type="ECO:0000256" key="3">
    <source>
        <dbReference type="SAM" id="SignalP"/>
    </source>
</evidence>
<protein>
    <submittedName>
        <fullName evidence="5">Polar amino acid transport system substrate-binding protein</fullName>
    </submittedName>
</protein>
<comment type="caution">
    <text evidence="5">The sequence shown here is derived from an EMBL/GenBank/DDBJ whole genome shotgun (WGS) entry which is preliminary data.</text>
</comment>
<evidence type="ECO:0000259" key="4">
    <source>
        <dbReference type="SMART" id="SM00062"/>
    </source>
</evidence>
<proteinExistence type="inferred from homology"/>
<comment type="similarity">
    <text evidence="1">Belongs to the bacterial solute-binding protein 3 family.</text>
</comment>
<dbReference type="Pfam" id="PF00497">
    <property type="entry name" value="SBP_bac_3"/>
    <property type="match status" value="1"/>
</dbReference>
<dbReference type="EMBL" id="FMWB01000001">
    <property type="protein sequence ID" value="SCZ21438.1"/>
    <property type="molecule type" value="Genomic_DNA"/>
</dbReference>
<sequence length="282" mass="30213">MTSLPYRCALTLSALALGLGLLGAASADTLDDVKARGKLVVAIDPTFAPYEYTDASGTIVGYTPEIMQRVAARLGVALEYQKMAFSGIIPALIAGSVDAEGSSLNVTAERAAKVLFTVPFGKSVNAVLVRADETRVTASPLTVEALSGLTAAVKATTAPEQLLKQFNVQLKAQQRPPIKIISVDSVDQTLAALMTRRADFVFDDLTVLGGLTKQLPGKVKQVGELGDSQWISWATRKDDERLNKVISDEIIALEQSGELKTLQQRHLGVSFDLPTTDFIPRQ</sequence>
<gene>
    <name evidence="5" type="ORF">SAMN05216279_101359</name>
</gene>
<feature type="domain" description="Solute-binding protein family 3/N-terminal" evidence="4">
    <location>
        <begin position="38"/>
        <end position="270"/>
    </location>
</feature>
<feature type="chain" id="PRO_5043144815" evidence="3">
    <location>
        <begin position="28"/>
        <end position="282"/>
    </location>
</feature>